<evidence type="ECO:0000259" key="4">
    <source>
        <dbReference type="PROSITE" id="PS01124"/>
    </source>
</evidence>
<dbReference type="EMBL" id="JAQJZJ010000017">
    <property type="protein sequence ID" value="MDA7089195.1"/>
    <property type="molecule type" value="Genomic_DNA"/>
</dbReference>
<dbReference type="RefSeq" id="WP_271350085.1">
    <property type="nucleotide sequence ID" value="NZ_JAQJZJ010000017.1"/>
</dbReference>
<dbReference type="PANTHER" id="PTHR47894:SF4">
    <property type="entry name" value="HTH-TYPE TRANSCRIPTIONAL REGULATOR GADX"/>
    <property type="match status" value="1"/>
</dbReference>
<accession>A0ABT4XLX7</accession>
<dbReference type="InterPro" id="IPR009057">
    <property type="entry name" value="Homeodomain-like_sf"/>
</dbReference>
<protein>
    <submittedName>
        <fullName evidence="5">AraC family transcriptional regulator</fullName>
    </submittedName>
</protein>
<dbReference type="Pfam" id="PF12625">
    <property type="entry name" value="Arabinose_bd"/>
    <property type="match status" value="1"/>
</dbReference>
<dbReference type="PANTHER" id="PTHR47894">
    <property type="entry name" value="HTH-TYPE TRANSCRIPTIONAL REGULATOR GADX"/>
    <property type="match status" value="1"/>
</dbReference>
<sequence>MNVNPFVRALSLSCFEEFASSQGLNPVEMLRRVSLPAELLRRPEGILSYRRFCALLDLCELQSGNPLFGLQYGLHQGVSIFGPLLYLIRNAKTVGAALTELRQNYSLQNGAAEVRLELEGELAVLSYHIIESDLPGVCQAEELAIGIGVKLMRTLVGGSWQPGAVLLRHAPLTDPAAYRRTLGLIPTFEASCPGLVFSSDALDLPLNSADVTLHRLLEEHIGNMERLTADDLPCHVKQLLRNLLPSGRVTIEKIADCMAFNPRALQRRLAQEGISFQDLLDETRQSMARHYLEDPSISLAQMSGLLGYSDLSAFCRAFHRWFSVSPREWQKQHCPNKQPHLLRSRRYKPS</sequence>
<evidence type="ECO:0000256" key="1">
    <source>
        <dbReference type="ARBA" id="ARBA00023015"/>
    </source>
</evidence>
<dbReference type="SUPFAM" id="SSF46689">
    <property type="entry name" value="Homeodomain-like"/>
    <property type="match status" value="1"/>
</dbReference>
<evidence type="ECO:0000256" key="2">
    <source>
        <dbReference type="ARBA" id="ARBA00023125"/>
    </source>
</evidence>
<evidence type="ECO:0000256" key="3">
    <source>
        <dbReference type="ARBA" id="ARBA00023163"/>
    </source>
</evidence>
<dbReference type="Gene3D" id="1.10.10.60">
    <property type="entry name" value="Homeodomain-like"/>
    <property type="match status" value="1"/>
</dbReference>
<keyword evidence="2" id="KW-0238">DNA-binding</keyword>
<keyword evidence="3" id="KW-0804">Transcription</keyword>
<feature type="domain" description="HTH araC/xylS-type" evidence="4">
    <location>
        <begin position="234"/>
        <end position="332"/>
    </location>
</feature>
<evidence type="ECO:0000313" key="5">
    <source>
        <dbReference type="EMBL" id="MDA7089195.1"/>
    </source>
</evidence>
<dbReference type="InterPro" id="IPR032687">
    <property type="entry name" value="AraC-type_N"/>
</dbReference>
<comment type="caution">
    <text evidence="5">The sequence shown here is derived from an EMBL/GenBank/DDBJ whole genome shotgun (WGS) entry which is preliminary data.</text>
</comment>
<evidence type="ECO:0000313" key="6">
    <source>
        <dbReference type="Proteomes" id="UP001212042"/>
    </source>
</evidence>
<organism evidence="5 6">
    <name type="scientific">Pseudomonas aestuarii</name>
    <dbReference type="NCBI Taxonomy" id="3018340"/>
    <lineage>
        <taxon>Bacteria</taxon>
        <taxon>Pseudomonadati</taxon>
        <taxon>Pseudomonadota</taxon>
        <taxon>Gammaproteobacteria</taxon>
        <taxon>Pseudomonadales</taxon>
        <taxon>Pseudomonadaceae</taxon>
        <taxon>Pseudomonas</taxon>
    </lineage>
</organism>
<gene>
    <name evidence="5" type="ORF">PH586_22705</name>
</gene>
<dbReference type="SMART" id="SM00342">
    <property type="entry name" value="HTH_ARAC"/>
    <property type="match status" value="1"/>
</dbReference>
<keyword evidence="1" id="KW-0805">Transcription regulation</keyword>
<proteinExistence type="predicted"/>
<reference evidence="5 6" key="1">
    <citation type="submission" date="2023-01" db="EMBL/GenBank/DDBJ databases">
        <title>Pseudomonas SA3-5T sp. nov., isolated from tidal flat sediment.</title>
        <authorList>
            <person name="Kim H.S."/>
            <person name="Kim J.-S."/>
            <person name="Suh M.K."/>
            <person name="Eom M.K."/>
            <person name="Lee J.-S."/>
        </authorList>
    </citation>
    <scope>NUCLEOTIDE SEQUENCE [LARGE SCALE GENOMIC DNA]</scope>
    <source>
        <strain evidence="5 6">SA3-5</strain>
    </source>
</reference>
<dbReference type="Pfam" id="PF12833">
    <property type="entry name" value="HTH_18"/>
    <property type="match status" value="1"/>
</dbReference>
<dbReference type="InterPro" id="IPR018060">
    <property type="entry name" value="HTH_AraC"/>
</dbReference>
<keyword evidence="6" id="KW-1185">Reference proteome</keyword>
<name>A0ABT4XLX7_9PSED</name>
<dbReference type="Proteomes" id="UP001212042">
    <property type="component" value="Unassembled WGS sequence"/>
</dbReference>
<dbReference type="PROSITE" id="PS01124">
    <property type="entry name" value="HTH_ARAC_FAMILY_2"/>
    <property type="match status" value="1"/>
</dbReference>